<dbReference type="InterPro" id="IPR000086">
    <property type="entry name" value="NUDIX_hydrolase_dom"/>
</dbReference>
<dbReference type="GO" id="GO:0003824">
    <property type="term" value="F:catalytic activity"/>
    <property type="evidence" value="ECO:0007669"/>
    <property type="project" value="UniProtKB-ARBA"/>
</dbReference>
<dbReference type="SUPFAM" id="SSF55811">
    <property type="entry name" value="Nudix"/>
    <property type="match status" value="1"/>
</dbReference>
<name>A0A6N8J010_9BURK</name>
<evidence type="ECO:0000259" key="1">
    <source>
        <dbReference type="PROSITE" id="PS51462"/>
    </source>
</evidence>
<dbReference type="Proteomes" id="UP000469385">
    <property type="component" value="Unassembled WGS sequence"/>
</dbReference>
<accession>A0A6N8J010</accession>
<dbReference type="CDD" id="cd03676">
    <property type="entry name" value="NUDIX_Tnr3_like"/>
    <property type="match status" value="1"/>
</dbReference>
<evidence type="ECO:0000313" key="2">
    <source>
        <dbReference type="EMBL" id="MVQ32437.1"/>
    </source>
</evidence>
<dbReference type="EMBL" id="WSEL01000009">
    <property type="protein sequence ID" value="MVQ32437.1"/>
    <property type="molecule type" value="Genomic_DNA"/>
</dbReference>
<dbReference type="InterPro" id="IPR015797">
    <property type="entry name" value="NUDIX_hydrolase-like_dom_sf"/>
</dbReference>
<protein>
    <submittedName>
        <fullName evidence="2">NUDIX domain-containing protein</fullName>
    </submittedName>
</protein>
<evidence type="ECO:0000313" key="3">
    <source>
        <dbReference type="Proteomes" id="UP000469385"/>
    </source>
</evidence>
<dbReference type="RefSeq" id="WP_181653735.1">
    <property type="nucleotide sequence ID" value="NZ_WSEL01000009.1"/>
</dbReference>
<comment type="caution">
    <text evidence="2">The sequence shown here is derived from an EMBL/GenBank/DDBJ whole genome shotgun (WGS) entry which is preliminary data.</text>
</comment>
<proteinExistence type="predicted"/>
<dbReference type="Gene3D" id="3.90.79.10">
    <property type="entry name" value="Nucleoside Triphosphate Pyrophosphohydrolase"/>
    <property type="match status" value="1"/>
</dbReference>
<gene>
    <name evidence="2" type="ORF">GON04_23480</name>
</gene>
<feature type="domain" description="Nudix hydrolase" evidence="1">
    <location>
        <begin position="122"/>
        <end position="265"/>
    </location>
</feature>
<reference evidence="2 3" key="1">
    <citation type="submission" date="2019-12" db="EMBL/GenBank/DDBJ databases">
        <authorList>
            <person name="Huq M.A."/>
        </authorList>
    </citation>
    <scope>NUCLEOTIDE SEQUENCE [LARGE SCALE GENOMIC DNA]</scope>
    <source>
        <strain evidence="2 3">MAH-25</strain>
    </source>
</reference>
<dbReference type="PROSITE" id="PS51462">
    <property type="entry name" value="NUDIX"/>
    <property type="match status" value="1"/>
</dbReference>
<keyword evidence="3" id="KW-1185">Reference proteome</keyword>
<dbReference type="Pfam" id="PF00293">
    <property type="entry name" value="NUDIX"/>
    <property type="match status" value="1"/>
</dbReference>
<organism evidence="2 3">
    <name type="scientific">Ramlibacter pinisoli</name>
    <dbReference type="NCBI Taxonomy" id="2682844"/>
    <lineage>
        <taxon>Bacteria</taxon>
        <taxon>Pseudomonadati</taxon>
        <taxon>Pseudomonadota</taxon>
        <taxon>Betaproteobacteria</taxon>
        <taxon>Burkholderiales</taxon>
        <taxon>Comamonadaceae</taxon>
        <taxon>Ramlibacter</taxon>
    </lineage>
</organism>
<dbReference type="AlphaFoldDB" id="A0A6N8J010"/>
<sequence length="269" mass="28334">MSGFPALPAGWLAGLRARLDRPPAQPRLPLRWRGHAIGSVEPQWVAGLHAAAPTTVPLLRPAMDPAGPGYLVDGADLTTALQVLADAMRAAGRAHAWRDEQLAVAGEDGAVLGSIERAAVRPLGIATRAVHLLGQAGSGHWIQQRALDKPTDPGLWDTLMGGMVPARDAVAEALQRETWEEAGLRLDQLEDLQRGGAVLSRGPAGEVAGGYVVEVIDWYRARVPDGVAPVNQDGEVAQFRLVGDAELVRMLVADEFTLEAAGVFAAAAA</sequence>